<sequence length="60" mass="6140">MNLKSALTPQAADTAETIVAADILMDAMGKVAQHEIAGVVAEAIVMCLKLSISKTAVATL</sequence>
<protein>
    <submittedName>
        <fullName evidence="1">Uncharacterized protein</fullName>
    </submittedName>
</protein>
<proteinExistence type="predicted"/>
<comment type="caution">
    <text evidence="1">The sequence shown here is derived from an EMBL/GenBank/DDBJ whole genome shotgun (WGS) entry which is preliminary data.</text>
</comment>
<evidence type="ECO:0000313" key="2">
    <source>
        <dbReference type="Proteomes" id="UP000538507"/>
    </source>
</evidence>
<dbReference type="EMBL" id="JACIGO010000005">
    <property type="protein sequence ID" value="MBB4292209.1"/>
    <property type="molecule type" value="Genomic_DNA"/>
</dbReference>
<gene>
    <name evidence="1" type="ORF">GGE16_004285</name>
</gene>
<name>A0AAE2MN11_RHILE</name>
<reference evidence="1 2" key="1">
    <citation type="submission" date="2020-08" db="EMBL/GenBank/DDBJ databases">
        <title>Genomic Encyclopedia of Type Strains, Phase IV (KMG-V): Genome sequencing to study the core and pangenomes of soil and plant-associated prokaryotes.</title>
        <authorList>
            <person name="Whitman W."/>
        </authorList>
    </citation>
    <scope>NUCLEOTIDE SEQUENCE [LARGE SCALE GENOMIC DNA]</scope>
    <source>
        <strain evidence="1 2">SEMIA 415</strain>
    </source>
</reference>
<evidence type="ECO:0000313" key="1">
    <source>
        <dbReference type="EMBL" id="MBB4292209.1"/>
    </source>
</evidence>
<dbReference type="AlphaFoldDB" id="A0AAE2MN11"/>
<accession>A0AAE2MN11</accession>
<dbReference type="Proteomes" id="UP000538507">
    <property type="component" value="Unassembled WGS sequence"/>
</dbReference>
<organism evidence="1 2">
    <name type="scientific">Rhizobium leguminosarum</name>
    <dbReference type="NCBI Taxonomy" id="384"/>
    <lineage>
        <taxon>Bacteria</taxon>
        <taxon>Pseudomonadati</taxon>
        <taxon>Pseudomonadota</taxon>
        <taxon>Alphaproteobacteria</taxon>
        <taxon>Hyphomicrobiales</taxon>
        <taxon>Rhizobiaceae</taxon>
        <taxon>Rhizobium/Agrobacterium group</taxon>
        <taxon>Rhizobium</taxon>
    </lineage>
</organism>